<accession>A0A843TKQ0</accession>
<feature type="compositionally biased region" description="Low complexity" evidence="1">
    <location>
        <begin position="505"/>
        <end position="523"/>
    </location>
</feature>
<keyword evidence="3" id="KW-1185">Reference proteome</keyword>
<evidence type="ECO:0000256" key="1">
    <source>
        <dbReference type="SAM" id="MobiDB-lite"/>
    </source>
</evidence>
<dbReference type="EMBL" id="NMUH01000074">
    <property type="protein sequence ID" value="MQL70657.1"/>
    <property type="molecule type" value="Genomic_DNA"/>
</dbReference>
<evidence type="ECO:0000313" key="2">
    <source>
        <dbReference type="EMBL" id="MQL70657.1"/>
    </source>
</evidence>
<proteinExistence type="predicted"/>
<evidence type="ECO:0000313" key="3">
    <source>
        <dbReference type="Proteomes" id="UP000652761"/>
    </source>
</evidence>
<evidence type="ECO:0008006" key="4">
    <source>
        <dbReference type="Google" id="ProtNLM"/>
    </source>
</evidence>
<protein>
    <recommendedName>
        <fullName evidence="4">Retrotransposon gag domain-containing protein</fullName>
    </recommendedName>
</protein>
<comment type="caution">
    <text evidence="2">The sequence shown here is derived from an EMBL/GenBank/DDBJ whole genome shotgun (WGS) entry which is preliminary data.</text>
</comment>
<dbReference type="PANTHER" id="PTHR33223">
    <property type="entry name" value="CCHC-TYPE DOMAIN-CONTAINING PROTEIN"/>
    <property type="match status" value="1"/>
</dbReference>
<feature type="region of interest" description="Disordered" evidence="1">
    <location>
        <begin position="1181"/>
        <end position="1200"/>
    </location>
</feature>
<dbReference type="PANTHER" id="PTHR33223:SF8">
    <property type="entry name" value="OS04G0172440 PROTEIN"/>
    <property type="match status" value="1"/>
</dbReference>
<gene>
    <name evidence="2" type="ORF">Taro_002961</name>
</gene>
<organism evidence="2 3">
    <name type="scientific">Colocasia esculenta</name>
    <name type="common">Wild taro</name>
    <name type="synonym">Arum esculentum</name>
    <dbReference type="NCBI Taxonomy" id="4460"/>
    <lineage>
        <taxon>Eukaryota</taxon>
        <taxon>Viridiplantae</taxon>
        <taxon>Streptophyta</taxon>
        <taxon>Embryophyta</taxon>
        <taxon>Tracheophyta</taxon>
        <taxon>Spermatophyta</taxon>
        <taxon>Magnoliopsida</taxon>
        <taxon>Liliopsida</taxon>
        <taxon>Araceae</taxon>
        <taxon>Aroideae</taxon>
        <taxon>Colocasieae</taxon>
        <taxon>Colocasia</taxon>
    </lineage>
</organism>
<dbReference type="Proteomes" id="UP000652761">
    <property type="component" value="Unassembled WGS sequence"/>
</dbReference>
<feature type="compositionally biased region" description="Low complexity" evidence="1">
    <location>
        <begin position="572"/>
        <end position="585"/>
    </location>
</feature>
<name>A0A843TKQ0_COLES</name>
<feature type="compositionally biased region" description="Low complexity" evidence="1">
    <location>
        <begin position="542"/>
        <end position="557"/>
    </location>
</feature>
<sequence>MASSIISGSLGGYSAEFLSVEQQERFTFVKTKVCGNKTVDVADLEKNGMHSVVAAMSRMQWMGITTFSEVSYPDLVKAFYVCLRTEADGSLVSSVKGTQIKIDHELLHLLFGVKTSGHSGVHTVDAQAKGLGINQEINMAEVMMEMMKFARNHIWDTKSKLNVSLPYAHLLTKVFQHFGVDVSGAVVEKMGQAIQSRNLRKSGFSVVSGVWTKTSVAEGEPILGEAQEVQLEAVAAESEGPSAVAESAAKEAASPSASLEVAAITEVAMETPVAEENSEVADFVRRLEDPLPTSSVASVLHQVLDSIHSSRVDQNIGGSLVDQSMTPGHIEDFVLIDAPIQGEQGRFVEDAPIQGEQNIEIEAAPEEALTEDAPVNAGHNEAPIEVEEQWLNKELSSMKLMLSEVLKAVGPKDPTPQEHGPSGPSEDIAGPSGQVSVDLVERPSGPSAVALAGPSGPSVEVQPSEKVPSEDSVLCQESWLKKESLNPVDPVAEQEDQVVAPEPPASSSLTTPAAPSPPSSSTAPPAPTTFKRPRSRSVSSHQPFSSQLASSPASSTIVPPPPSSLPQPPPASSSAGPSSSGPSTSETFVLPAVTLDSIFNTPTPPSFITIIPEGAQRTQIEIQDIKDEFEVAILRSVLAVGTHSHRTGTFNPVSKKRRLTSSHPVSSEPCYPPLWFSLSISNKQKPIYEEYLQKVVFAHIFGLPFQNLSEHLTTIFPYTHLSKAQQSKIFSMTEAKLKSSGLEATKTCTVNSDEFKLPDIRLGKLLFPFLSESQLGQFRAAIRALSSSAAHTESLQVDFATLVIPDVMFLPPLHALIMDSSVGTLIFERATRVMARLFVQDGRDLSFPRFVFRKYLQGHIKPDVLAPILSECERLSPEEWTKLYPLSAQRLGDLNASQASSNQPPLSPGEFLDANSLHLIRDSYLTWVERYKVFLALKQEFRLLKIDYPLKIEAFLRFASFGSFLTYKLALGSVKLLPRRGLRLHVRRVLCAGRHVDVSLGKTTPYYVMLSGANAPVALHEHVVYVGAQTRVPKGVRHGPTAVWSAGVVLVGLQCSLALLYGAAVGPFVRDCETERWFLCCVVQRSSSACVGRHADIGLGKETPYYVAFRLVPPAIVLVVLCELVLPWGMLQALEDSSSTRLLPLGQLRSRKRKNPWSSSSEAEGDHPGVAIWKATDCAAHSGTRKATAPSRRWERRDHSSDKTDVVIRRRVNGGDKEGVAIRHRDKEHDRKRVAIRSNLISVHYEEECDLVPVGILVATVTLSPSASETRMESYLNLIYGNENQDATFYTSQDYEESLPHDLLEESTRPWVATVHASESHRPNDGGPSQTIHSPQADDQAAQLIRLIPQLDPSQIQNLMTALKGKAASSPSPRAGASCPMASTSGPRVVTGLADNTLIWPRAIRFTPFESEHHRPRELRPRSPPYLPCYSPPSLEPRTRLASRASSLYAQPSAAPDMMSEWASIKKELQELRKQVDPRQRHDVHMPNINGLWVPSPSELPKYRKYNGSGNPYIHIKDFIYESAPYKHDRRLMAYLFHRSLDGPALDWFYSLLPKDAEDFAIVRAKFLEQFQDRVGPEYSLTNLMAEKMKSDEDFATYADRWRQMATRVPGYLPEGEKVKIIIANATPAYKNILAMNDITTMHQLYSRARFI</sequence>
<feature type="compositionally biased region" description="Pro residues" evidence="1">
    <location>
        <begin position="558"/>
        <end position="571"/>
    </location>
</feature>
<dbReference type="OrthoDB" id="8006889at2759"/>
<reference evidence="2" key="1">
    <citation type="submission" date="2017-07" db="EMBL/GenBank/DDBJ databases">
        <title>Taro Niue Genome Assembly and Annotation.</title>
        <authorList>
            <person name="Atibalentja N."/>
            <person name="Keating K."/>
            <person name="Fields C.J."/>
        </authorList>
    </citation>
    <scope>NUCLEOTIDE SEQUENCE</scope>
    <source>
        <strain evidence="2">Niue_2</strain>
        <tissue evidence="2">Leaf</tissue>
    </source>
</reference>
<feature type="region of interest" description="Disordered" evidence="1">
    <location>
        <begin position="410"/>
        <end position="586"/>
    </location>
</feature>